<name>A0A484H506_9ZZZZ</name>
<evidence type="ECO:0000259" key="6">
    <source>
        <dbReference type="PROSITE" id="PS51352"/>
    </source>
</evidence>
<dbReference type="PROSITE" id="PS00194">
    <property type="entry name" value="THIOREDOXIN_1"/>
    <property type="match status" value="1"/>
</dbReference>
<organism evidence="7">
    <name type="scientific">invertebrate metagenome</name>
    <dbReference type="NCBI Taxonomy" id="1711999"/>
    <lineage>
        <taxon>unclassified sequences</taxon>
        <taxon>metagenomes</taxon>
        <taxon>organismal metagenomes</taxon>
    </lineage>
</organism>
<dbReference type="GO" id="GO:0016491">
    <property type="term" value="F:oxidoreductase activity"/>
    <property type="evidence" value="ECO:0007669"/>
    <property type="project" value="UniProtKB-KW"/>
</dbReference>
<dbReference type="EMBL" id="LR026963">
    <property type="protein sequence ID" value="VBB68937.1"/>
    <property type="molecule type" value="Genomic_DNA"/>
</dbReference>
<evidence type="ECO:0000256" key="5">
    <source>
        <dbReference type="ARBA" id="ARBA00023284"/>
    </source>
</evidence>
<dbReference type="PROSITE" id="PS51352">
    <property type="entry name" value="THIOREDOXIN_2"/>
    <property type="match status" value="1"/>
</dbReference>
<dbReference type="Pfam" id="PF13462">
    <property type="entry name" value="Thioredoxin_4"/>
    <property type="match status" value="1"/>
</dbReference>
<keyword evidence="2" id="KW-0732">Signal</keyword>
<evidence type="ECO:0000256" key="3">
    <source>
        <dbReference type="ARBA" id="ARBA00023002"/>
    </source>
</evidence>
<dbReference type="InterPro" id="IPR013766">
    <property type="entry name" value="Thioredoxin_domain"/>
</dbReference>
<evidence type="ECO:0000256" key="2">
    <source>
        <dbReference type="ARBA" id="ARBA00022729"/>
    </source>
</evidence>
<keyword evidence="5" id="KW-0676">Redox-active center</keyword>
<dbReference type="InterPro" id="IPR017937">
    <property type="entry name" value="Thioredoxin_CS"/>
</dbReference>
<protein>
    <submittedName>
        <fullName evidence="7">Periplasmic thiol:disulfide interchange protein DsbA</fullName>
    </submittedName>
</protein>
<dbReference type="InterPro" id="IPR012336">
    <property type="entry name" value="Thioredoxin-like_fold"/>
</dbReference>
<sequence>MKVLLRFLTRGGLVVTLFLVLVGVMAEDTSHRTTPAAQAATPAAQAARLPADRFMGREDASVTVIDYSSLTCPHCADFHTQILPRFKTHYIDSGKVKFIYRDFAVDPVATAGAMLARCAPLDMYFHFLGTLFSSQKTWSRASQPRRALVHLAQMGGMTETEVNQCLSDPALLADLNAIKNEAIGMHGITATPSFVIGGRTYVGIASYEALVSLVERELNK</sequence>
<dbReference type="InterPro" id="IPR036249">
    <property type="entry name" value="Thioredoxin-like_sf"/>
</dbReference>
<reference evidence="7" key="1">
    <citation type="submission" date="2018-10" db="EMBL/GenBank/DDBJ databases">
        <authorList>
            <person name="Gruber-Vodicka H."/>
            <person name="Jaeckle O."/>
        </authorList>
    </citation>
    <scope>NUCLEOTIDE SEQUENCE</scope>
</reference>
<dbReference type="SUPFAM" id="SSF52833">
    <property type="entry name" value="Thioredoxin-like"/>
    <property type="match status" value="1"/>
</dbReference>
<dbReference type="PANTHER" id="PTHR13887">
    <property type="entry name" value="GLUTATHIONE S-TRANSFERASE KAPPA"/>
    <property type="match status" value="1"/>
</dbReference>
<gene>
    <name evidence="7" type="ORF">RIEGSTA812A_PEG_410</name>
</gene>
<accession>A0A484H506</accession>
<evidence type="ECO:0000256" key="4">
    <source>
        <dbReference type="ARBA" id="ARBA00023157"/>
    </source>
</evidence>
<dbReference type="Gene3D" id="3.40.30.10">
    <property type="entry name" value="Glutaredoxin"/>
    <property type="match status" value="1"/>
</dbReference>
<dbReference type="PANTHER" id="PTHR13887:SF14">
    <property type="entry name" value="DISULFIDE BOND FORMATION PROTEIN D"/>
    <property type="match status" value="1"/>
</dbReference>
<keyword evidence="3" id="KW-0560">Oxidoreductase</keyword>
<evidence type="ECO:0000256" key="1">
    <source>
        <dbReference type="ARBA" id="ARBA00005791"/>
    </source>
</evidence>
<dbReference type="AlphaFoldDB" id="A0A484H506"/>
<evidence type="ECO:0000313" key="7">
    <source>
        <dbReference type="EMBL" id="VBB68937.1"/>
    </source>
</evidence>
<comment type="similarity">
    <text evidence="1">Belongs to the thioredoxin family. DsbA subfamily.</text>
</comment>
<proteinExistence type="inferred from homology"/>
<feature type="domain" description="Thioredoxin" evidence="6">
    <location>
        <begin position="30"/>
        <end position="219"/>
    </location>
</feature>
<keyword evidence="4" id="KW-1015">Disulfide bond</keyword>